<dbReference type="Proteomes" id="UP000552045">
    <property type="component" value="Unassembled WGS sequence"/>
</dbReference>
<gene>
    <name evidence="1" type="ORF">BKA02_001721</name>
</gene>
<dbReference type="RefSeq" id="WP_281370271.1">
    <property type="nucleotide sequence ID" value="NZ_BAABLC010000001.1"/>
</dbReference>
<proteinExistence type="predicted"/>
<evidence type="ECO:0000313" key="2">
    <source>
        <dbReference type="Proteomes" id="UP000552045"/>
    </source>
</evidence>
<keyword evidence="2" id="KW-1185">Reference proteome</keyword>
<sequence length="41" mass="4355">MDRHAARAAVRSRAEMQASGCTDRALAEAARCAELMHVALG</sequence>
<organism evidence="1 2">
    <name type="scientific">Microbacterium pseudoresistens</name>
    <dbReference type="NCBI Taxonomy" id="640634"/>
    <lineage>
        <taxon>Bacteria</taxon>
        <taxon>Bacillati</taxon>
        <taxon>Actinomycetota</taxon>
        <taxon>Actinomycetes</taxon>
        <taxon>Micrococcales</taxon>
        <taxon>Microbacteriaceae</taxon>
        <taxon>Microbacterium</taxon>
    </lineage>
</organism>
<evidence type="ECO:0000313" key="1">
    <source>
        <dbReference type="EMBL" id="NYD54666.1"/>
    </source>
</evidence>
<protein>
    <submittedName>
        <fullName evidence="1">Uncharacterized protein</fullName>
    </submittedName>
</protein>
<dbReference type="EMBL" id="JACCBH010000001">
    <property type="protein sequence ID" value="NYD54666.1"/>
    <property type="molecule type" value="Genomic_DNA"/>
</dbReference>
<reference evidence="1 2" key="1">
    <citation type="submission" date="2020-07" db="EMBL/GenBank/DDBJ databases">
        <title>Sequencing the genomes of 1000 actinobacteria strains.</title>
        <authorList>
            <person name="Klenk H.-P."/>
        </authorList>
    </citation>
    <scope>NUCLEOTIDE SEQUENCE [LARGE SCALE GENOMIC DNA]</scope>
    <source>
        <strain evidence="1 2">DSM 22185</strain>
    </source>
</reference>
<dbReference type="AlphaFoldDB" id="A0A7Y9JN30"/>
<accession>A0A7Y9JN30</accession>
<name>A0A7Y9JN30_9MICO</name>
<comment type="caution">
    <text evidence="1">The sequence shown here is derived from an EMBL/GenBank/DDBJ whole genome shotgun (WGS) entry which is preliminary data.</text>
</comment>